<evidence type="ECO:0000313" key="9">
    <source>
        <dbReference type="EMBL" id="MBK1618710.1"/>
    </source>
</evidence>
<evidence type="ECO:0000259" key="8">
    <source>
        <dbReference type="SMART" id="SM00849"/>
    </source>
</evidence>
<evidence type="ECO:0000256" key="4">
    <source>
        <dbReference type="ARBA" id="ARBA00022989"/>
    </source>
</evidence>
<feature type="transmembrane region" description="Helical" evidence="7">
    <location>
        <begin position="412"/>
        <end position="434"/>
    </location>
</feature>
<dbReference type="PANTHER" id="PTHR30619">
    <property type="entry name" value="DNA INTERNALIZATION/COMPETENCE PROTEIN COMEC/REC2"/>
    <property type="match status" value="1"/>
</dbReference>
<comment type="caution">
    <text evidence="9">The sequence shown here is derived from an EMBL/GenBank/DDBJ whole genome shotgun (WGS) entry which is preliminary data.</text>
</comment>
<evidence type="ECO:0000313" key="10">
    <source>
        <dbReference type="Proteomes" id="UP001138768"/>
    </source>
</evidence>
<dbReference type="SMART" id="SM00849">
    <property type="entry name" value="Lactamase_B"/>
    <property type="match status" value="1"/>
</dbReference>
<sequence>MIRPLLGVLIRSGAWTRADWSRPRSGHVAVSVMRDRLAAERHCGLTAIGLGFALGAGGYFIAADPPADLAVVGLLLLAIIGCLLQRISWPLAALVLGFCWSHLWACALLCNPFPDALAQQDVTIVGRIASLPDVTAERSRFLFDVERLSDAGASSDFDGRVRLSWYKDAPHLKVGERWRFKVRLKTPHGFMNPGGFDYERWLFRQQVKATGYVRTQVAPQRLDAGAGRYWLDRWRQGLRERLLEALPTGVGSALVPALVIGDRGALTPAQWSVFSRTGTSHLIAISGLHVGLVSAALFVLVRRLWVWAPGLALRVAAPRAAAVAALLAALVYAALAGFSVSTQRALMMLAVVLLAIVAGRTLRASSALSLALAAVLLVDPAAVLDYGFWLSFGAVAVLLYALGWRLGPPGWIARWGAAQWAVALGLLPLLIAFFGRASVIAPLVNLIAVPLFGLLLPIILVASLAFLLTGWALPLLAVDWLLDQGYSLLAAAASLPWASVSLGGRPDWVWLIAGLGALLLLAPRGLPGRWLGAVLLLPLWLLRPPTPAPGSLEVTLLDVGQGLAAVIRTQRHTLVYDTGPGFRSGFNTGEAVIAPYLQHLGINTLDLLMVSHADQDHAGGVQGLLASVEARRILSGEPDEIERMLEGKPSAVSVTKPPIKPSVEPSIKPSVEQSVEQSAEQSIEQSIEQQRQQAAGHALGREGGRVETCRRGQQWHWDGVDFAVLHPTDLVEDGNNSSCVLRIVVGETALLWPGDAEASVERRLLQQAAGALPAEVLIAAHHGSASSTTQSFLSAVSPRLVLFSMGWKNRFGFPAESVRERVIASGAASLDTASSGAIELSVDPEGELRVAPAYRERVNRLWRHHPAPAVPAGGRP</sequence>
<feature type="transmembrane region" description="Helical" evidence="7">
    <location>
        <begin position="508"/>
        <end position="526"/>
    </location>
</feature>
<evidence type="ECO:0000256" key="7">
    <source>
        <dbReference type="SAM" id="Phobius"/>
    </source>
</evidence>
<feature type="transmembrane region" description="Helical" evidence="7">
    <location>
        <begin position="281"/>
        <end position="301"/>
    </location>
</feature>
<dbReference type="InterPro" id="IPR004477">
    <property type="entry name" value="ComEC_N"/>
</dbReference>
<keyword evidence="10" id="KW-1185">Reference proteome</keyword>
<accession>A0A9X0W8H7</accession>
<dbReference type="Pfam" id="PF03772">
    <property type="entry name" value="Competence"/>
    <property type="match status" value="1"/>
</dbReference>
<dbReference type="InterPro" id="IPR035681">
    <property type="entry name" value="ComA-like_MBL"/>
</dbReference>
<evidence type="ECO:0000256" key="1">
    <source>
        <dbReference type="ARBA" id="ARBA00004651"/>
    </source>
</evidence>
<feature type="transmembrane region" description="Helical" evidence="7">
    <location>
        <begin position="346"/>
        <end position="379"/>
    </location>
</feature>
<dbReference type="GO" id="GO:0005886">
    <property type="term" value="C:plasma membrane"/>
    <property type="evidence" value="ECO:0007669"/>
    <property type="project" value="UniProtKB-SubCell"/>
</dbReference>
<proteinExistence type="predicted"/>
<dbReference type="Pfam" id="PF13567">
    <property type="entry name" value="DUF4131"/>
    <property type="match status" value="1"/>
</dbReference>
<feature type="transmembrane region" description="Helical" evidence="7">
    <location>
        <begin position="446"/>
        <end position="473"/>
    </location>
</feature>
<evidence type="ECO:0000256" key="6">
    <source>
        <dbReference type="SAM" id="MobiDB-lite"/>
    </source>
</evidence>
<feature type="region of interest" description="Disordered" evidence="6">
    <location>
        <begin position="647"/>
        <end position="705"/>
    </location>
</feature>
<feature type="transmembrane region" description="Helical" evidence="7">
    <location>
        <begin position="386"/>
        <end position="406"/>
    </location>
</feature>
<evidence type="ECO:0000256" key="3">
    <source>
        <dbReference type="ARBA" id="ARBA00022692"/>
    </source>
</evidence>
<dbReference type="AlphaFoldDB" id="A0A9X0W8H7"/>
<feature type="compositionally biased region" description="Low complexity" evidence="6">
    <location>
        <begin position="670"/>
        <end position="694"/>
    </location>
</feature>
<keyword evidence="5 7" id="KW-0472">Membrane</keyword>
<dbReference type="NCBIfam" id="TIGR00361">
    <property type="entry name" value="ComEC_Rec2"/>
    <property type="match status" value="1"/>
</dbReference>
<evidence type="ECO:0000256" key="2">
    <source>
        <dbReference type="ARBA" id="ARBA00022475"/>
    </source>
</evidence>
<dbReference type="PANTHER" id="PTHR30619:SF1">
    <property type="entry name" value="RECOMBINATION PROTEIN 2"/>
    <property type="match status" value="1"/>
</dbReference>
<dbReference type="Proteomes" id="UP001138768">
    <property type="component" value="Unassembled WGS sequence"/>
</dbReference>
<gene>
    <name evidence="9" type="ORF">CKO42_09740</name>
</gene>
<evidence type="ECO:0000256" key="5">
    <source>
        <dbReference type="ARBA" id="ARBA00023136"/>
    </source>
</evidence>
<dbReference type="Pfam" id="PF00753">
    <property type="entry name" value="Lactamase_B"/>
    <property type="match status" value="1"/>
</dbReference>
<keyword evidence="2" id="KW-1003">Cell membrane</keyword>
<feature type="transmembrane region" description="Helical" evidence="7">
    <location>
        <begin position="43"/>
        <end position="61"/>
    </location>
</feature>
<reference evidence="9 10" key="1">
    <citation type="journal article" date="2020" name="Microorganisms">
        <title>Osmotic Adaptation and Compatible Solute Biosynthesis of Phototrophic Bacteria as Revealed from Genome Analyses.</title>
        <authorList>
            <person name="Imhoff J.F."/>
            <person name="Rahn T."/>
            <person name="Kunzel S."/>
            <person name="Keller A."/>
            <person name="Neulinger S.C."/>
        </authorList>
    </citation>
    <scope>NUCLEOTIDE SEQUENCE [LARGE SCALE GENOMIC DNA]</scope>
    <source>
        <strain evidence="9 10">DSM 25653</strain>
    </source>
</reference>
<feature type="transmembrane region" description="Helical" evidence="7">
    <location>
        <begin position="67"/>
        <end position="84"/>
    </location>
</feature>
<dbReference type="SUPFAM" id="SSF56281">
    <property type="entry name" value="Metallo-hydrolase/oxidoreductase"/>
    <property type="match status" value="1"/>
</dbReference>
<dbReference type="InterPro" id="IPR004797">
    <property type="entry name" value="Competence_ComEC/Rec2"/>
</dbReference>
<dbReference type="Gene3D" id="3.60.15.10">
    <property type="entry name" value="Ribonuclease Z/Hydroxyacylglutathione hydrolase-like"/>
    <property type="match status" value="1"/>
</dbReference>
<dbReference type="EMBL" id="NRRY01000013">
    <property type="protein sequence ID" value="MBK1618710.1"/>
    <property type="molecule type" value="Genomic_DNA"/>
</dbReference>
<dbReference type="NCBIfam" id="TIGR00360">
    <property type="entry name" value="ComEC_N-term"/>
    <property type="match status" value="1"/>
</dbReference>
<name>A0A9X0W8H7_9GAMM</name>
<keyword evidence="3 7" id="KW-0812">Transmembrane</keyword>
<dbReference type="GO" id="GO:0030420">
    <property type="term" value="P:establishment of competence for transformation"/>
    <property type="evidence" value="ECO:0007669"/>
    <property type="project" value="InterPro"/>
</dbReference>
<dbReference type="InterPro" id="IPR025405">
    <property type="entry name" value="DUF4131"/>
</dbReference>
<organism evidence="9 10">
    <name type="scientific">Lamprobacter modestohalophilus</name>
    <dbReference type="NCBI Taxonomy" id="1064514"/>
    <lineage>
        <taxon>Bacteria</taxon>
        <taxon>Pseudomonadati</taxon>
        <taxon>Pseudomonadota</taxon>
        <taxon>Gammaproteobacteria</taxon>
        <taxon>Chromatiales</taxon>
        <taxon>Chromatiaceae</taxon>
        <taxon>Lamprobacter</taxon>
    </lineage>
</organism>
<dbReference type="CDD" id="cd07731">
    <property type="entry name" value="ComA-like_MBL-fold"/>
    <property type="match status" value="1"/>
</dbReference>
<comment type="subcellular location">
    <subcellularLocation>
        <location evidence="1">Cell membrane</location>
        <topology evidence="1">Multi-pass membrane protein</topology>
    </subcellularLocation>
</comment>
<dbReference type="InterPro" id="IPR052159">
    <property type="entry name" value="Competence_DNA_uptake"/>
</dbReference>
<protein>
    <submittedName>
        <fullName evidence="9">DNA internalization-related competence protein ComEC/Rec2</fullName>
    </submittedName>
</protein>
<feature type="transmembrane region" description="Helical" evidence="7">
    <location>
        <begin position="321"/>
        <end position="340"/>
    </location>
</feature>
<dbReference type="InterPro" id="IPR001279">
    <property type="entry name" value="Metallo-B-lactamas"/>
</dbReference>
<keyword evidence="4 7" id="KW-1133">Transmembrane helix</keyword>
<feature type="domain" description="Metallo-beta-lactamase" evidence="8">
    <location>
        <begin position="561"/>
        <end position="807"/>
    </location>
</feature>
<dbReference type="InterPro" id="IPR036866">
    <property type="entry name" value="RibonucZ/Hydroxyglut_hydro"/>
</dbReference>